<evidence type="ECO:0000256" key="3">
    <source>
        <dbReference type="ARBA" id="ARBA00022989"/>
    </source>
</evidence>
<reference evidence="6 7" key="2">
    <citation type="journal article" date="2011" name="J. Bacteriol.">
        <title>Complete genome sequence of the anaerobic, halophilic alkalithermophile Natranaerobius thermophilus JW/NM-WN-LF.</title>
        <authorList>
            <person name="Zhao B."/>
            <person name="Mesbah N.M."/>
            <person name="Dalin E."/>
            <person name="Goodwin L."/>
            <person name="Nolan M."/>
            <person name="Pitluck S."/>
            <person name="Chertkov O."/>
            <person name="Brettin T.S."/>
            <person name="Han J."/>
            <person name="Larimer F.W."/>
            <person name="Land M.L."/>
            <person name="Hauser L."/>
            <person name="Kyrpides N."/>
            <person name="Wiegel J."/>
        </authorList>
    </citation>
    <scope>NUCLEOTIDE SEQUENCE [LARGE SCALE GENOMIC DNA]</scope>
    <source>
        <strain evidence="7">ATCC BAA-1301 / DSM 18059 / JW/NM-WN-LF</strain>
    </source>
</reference>
<dbReference type="PROSITE" id="PS01218">
    <property type="entry name" value="TATC"/>
    <property type="match status" value="1"/>
</dbReference>
<evidence type="ECO:0000256" key="5">
    <source>
        <dbReference type="HAMAP-Rule" id="MF_00902"/>
    </source>
</evidence>
<dbReference type="PRINTS" id="PR01840">
    <property type="entry name" value="TATCFAMILY"/>
</dbReference>
<dbReference type="HAMAP" id="MF_00902">
    <property type="entry name" value="TatC"/>
    <property type="match status" value="1"/>
</dbReference>
<evidence type="ECO:0000256" key="4">
    <source>
        <dbReference type="ARBA" id="ARBA00023136"/>
    </source>
</evidence>
<name>B2A204_NATTJ</name>
<keyword evidence="5" id="KW-1003">Cell membrane</keyword>
<dbReference type="InterPro" id="IPR019820">
    <property type="entry name" value="Sec-indep_translocase_CS"/>
</dbReference>
<keyword evidence="5" id="KW-0811">Translocation</keyword>
<dbReference type="GO" id="GO:0009977">
    <property type="term" value="F:proton motive force dependent protein transmembrane transporter activity"/>
    <property type="evidence" value="ECO:0007669"/>
    <property type="project" value="TreeGrafter"/>
</dbReference>
<keyword evidence="5" id="KW-0653">Protein transport</keyword>
<comment type="similarity">
    <text evidence="5">Belongs to the TatC family.</text>
</comment>
<accession>B2A204</accession>
<dbReference type="EMBL" id="CP001034">
    <property type="protein sequence ID" value="ACB84809.1"/>
    <property type="molecule type" value="Genomic_DNA"/>
</dbReference>
<dbReference type="AlphaFoldDB" id="B2A204"/>
<keyword evidence="5" id="KW-0813">Transport</keyword>
<dbReference type="Proteomes" id="UP000001683">
    <property type="component" value="Chromosome"/>
</dbReference>
<dbReference type="HOGENOM" id="CLU_031942_3_0_9"/>
<protein>
    <recommendedName>
        <fullName evidence="5">Sec-independent protein translocase protein TatC</fullName>
    </recommendedName>
</protein>
<evidence type="ECO:0000313" key="7">
    <source>
        <dbReference type="Proteomes" id="UP000001683"/>
    </source>
</evidence>
<comment type="function">
    <text evidence="5">Part of the twin-arginine translocation (Tat) system that transports large folded proteins containing a characteristic twin-arginine motif in their signal peptide across membranes.</text>
</comment>
<feature type="transmembrane region" description="Helical" evidence="5">
    <location>
        <begin position="100"/>
        <end position="128"/>
    </location>
</feature>
<dbReference type="GO" id="GO:0043953">
    <property type="term" value="P:protein transport by the Tat complex"/>
    <property type="evidence" value="ECO:0007669"/>
    <property type="project" value="UniProtKB-UniRule"/>
</dbReference>
<evidence type="ECO:0000313" key="6">
    <source>
        <dbReference type="EMBL" id="ACB84809.1"/>
    </source>
</evidence>
<comment type="subcellular location">
    <subcellularLocation>
        <location evidence="5">Cell membrane</location>
        <topology evidence="5">Multi-pass membrane protein</topology>
    </subcellularLocation>
    <subcellularLocation>
        <location evidence="1">Membrane</location>
        <topology evidence="1">Multi-pass membrane protein</topology>
    </subcellularLocation>
</comment>
<keyword evidence="7" id="KW-1185">Reference proteome</keyword>
<organism evidence="6 7">
    <name type="scientific">Natranaerobius thermophilus (strain ATCC BAA-1301 / DSM 18059 / JW/NM-WN-LF)</name>
    <dbReference type="NCBI Taxonomy" id="457570"/>
    <lineage>
        <taxon>Bacteria</taxon>
        <taxon>Bacillati</taxon>
        <taxon>Bacillota</taxon>
        <taxon>Clostridia</taxon>
        <taxon>Natranaerobiales</taxon>
        <taxon>Natranaerobiaceae</taxon>
        <taxon>Natranaerobius</taxon>
    </lineage>
</organism>
<feature type="transmembrane region" description="Helical" evidence="5">
    <location>
        <begin position="148"/>
        <end position="177"/>
    </location>
</feature>
<proteinExistence type="inferred from homology"/>
<sequence>MSEQRDKMSFTDHLGELRQRLIWIVLAFLIATGIAFYFSETLLDIITVPADNLHYISPAEAFLSQLKLAIIAGLVFSLPVTLYQLIAFVLPALEPGEKKYLFIFLPLALILFVLGVLFAYFVILPLAYRFFINFAREDLLPMITVRSYVSFALGLLLPFGLVFQLPLIVTILSNLELITPEFLRTNRKIAVLITFVIGSFLTPPDLISQGLLAGPLIILYESSIMVSKFIYRRKNKHTGQAA</sequence>
<dbReference type="GO" id="GO:0033281">
    <property type="term" value="C:TAT protein transport complex"/>
    <property type="evidence" value="ECO:0007669"/>
    <property type="project" value="UniProtKB-UniRule"/>
</dbReference>
<dbReference type="InParanoid" id="B2A204"/>
<dbReference type="SMR" id="B2A204"/>
<dbReference type="InterPro" id="IPR002033">
    <property type="entry name" value="TatC"/>
</dbReference>
<dbReference type="RefSeq" id="WP_012447684.1">
    <property type="nucleotide sequence ID" value="NC_010718.1"/>
</dbReference>
<evidence type="ECO:0000256" key="1">
    <source>
        <dbReference type="ARBA" id="ARBA00004141"/>
    </source>
</evidence>
<feature type="transmembrane region" description="Helical" evidence="5">
    <location>
        <begin position="68"/>
        <end position="93"/>
    </location>
</feature>
<feature type="transmembrane region" description="Helical" evidence="5">
    <location>
        <begin position="189"/>
        <end position="206"/>
    </location>
</feature>
<reference evidence="6 7" key="1">
    <citation type="submission" date="2008-04" db="EMBL/GenBank/DDBJ databases">
        <title>Complete sequence of chromosome of Natranaerobius thermophilus JW/NM-WN-LF.</title>
        <authorList>
            <consortium name="US DOE Joint Genome Institute"/>
            <person name="Copeland A."/>
            <person name="Lucas S."/>
            <person name="Lapidus A."/>
            <person name="Glavina del Rio T."/>
            <person name="Dalin E."/>
            <person name="Tice H."/>
            <person name="Bruce D."/>
            <person name="Goodwin L."/>
            <person name="Pitluck S."/>
            <person name="Chertkov O."/>
            <person name="Brettin T."/>
            <person name="Detter J.C."/>
            <person name="Han C."/>
            <person name="Kuske C.R."/>
            <person name="Schmutz J."/>
            <person name="Larimer F."/>
            <person name="Land M."/>
            <person name="Hauser L."/>
            <person name="Kyrpides N."/>
            <person name="Lykidis A."/>
            <person name="Mesbah N.M."/>
            <person name="Wiegel J."/>
        </authorList>
    </citation>
    <scope>NUCLEOTIDE SEQUENCE [LARGE SCALE GENOMIC DNA]</scope>
    <source>
        <strain evidence="7">ATCC BAA-1301 / DSM 18059 / JW/NM-WN-LF</strain>
    </source>
</reference>
<dbReference type="GO" id="GO:0065002">
    <property type="term" value="P:intracellular protein transmembrane transport"/>
    <property type="evidence" value="ECO:0007669"/>
    <property type="project" value="TreeGrafter"/>
</dbReference>
<dbReference type="KEGG" id="nth:Nther_1226"/>
<dbReference type="FunCoup" id="B2A204">
    <property type="interactions" value="433"/>
</dbReference>
<dbReference type="STRING" id="457570.Nther_1226"/>
<dbReference type="OrthoDB" id="9777044at2"/>
<dbReference type="NCBIfam" id="TIGR00945">
    <property type="entry name" value="tatC"/>
    <property type="match status" value="1"/>
</dbReference>
<feature type="transmembrane region" description="Helical" evidence="5">
    <location>
        <begin position="212"/>
        <end position="231"/>
    </location>
</feature>
<comment type="subunit">
    <text evidence="5">Forms a complex with TatA.</text>
</comment>
<keyword evidence="3 5" id="KW-1133">Transmembrane helix</keyword>
<evidence type="ECO:0000256" key="2">
    <source>
        <dbReference type="ARBA" id="ARBA00022692"/>
    </source>
</evidence>
<keyword evidence="2 5" id="KW-0812">Transmembrane</keyword>
<dbReference type="PANTHER" id="PTHR30371:SF0">
    <property type="entry name" value="SEC-INDEPENDENT PROTEIN TRANSLOCASE PROTEIN TATC, CHLOROPLASTIC-RELATED"/>
    <property type="match status" value="1"/>
</dbReference>
<gene>
    <name evidence="5" type="primary">tatC</name>
    <name evidence="6" type="ordered locus">Nther_1226</name>
</gene>
<keyword evidence="4 5" id="KW-0472">Membrane</keyword>
<feature type="transmembrane region" description="Helical" evidence="5">
    <location>
        <begin position="21"/>
        <end position="39"/>
    </location>
</feature>
<dbReference type="eggNOG" id="COG0805">
    <property type="taxonomic scope" value="Bacteria"/>
</dbReference>
<dbReference type="Pfam" id="PF00902">
    <property type="entry name" value="TatC"/>
    <property type="match status" value="1"/>
</dbReference>
<dbReference type="PANTHER" id="PTHR30371">
    <property type="entry name" value="SEC-INDEPENDENT PROTEIN TRANSLOCASE PROTEIN TATC"/>
    <property type="match status" value="1"/>
</dbReference>